<keyword evidence="9" id="KW-0653">Protein transport</keyword>
<dbReference type="NCBIfam" id="TIGR00739">
    <property type="entry name" value="yajC"/>
    <property type="match status" value="1"/>
</dbReference>
<evidence type="ECO:0000256" key="3">
    <source>
        <dbReference type="ARBA" id="ARBA00006742"/>
    </source>
</evidence>
<evidence type="ECO:0000313" key="15">
    <source>
        <dbReference type="EMBL" id="PQA87316.1"/>
    </source>
</evidence>
<keyword evidence="11" id="KW-0811">Translocation</keyword>
<keyword evidence="8 14" id="KW-0812">Transmembrane</keyword>
<dbReference type="PANTHER" id="PTHR33909">
    <property type="entry name" value="SEC TRANSLOCON ACCESSORY COMPLEX SUBUNIT YAJC"/>
    <property type="match status" value="1"/>
</dbReference>
<dbReference type="PANTHER" id="PTHR33909:SF1">
    <property type="entry name" value="SEC TRANSLOCON ACCESSORY COMPLEX SUBUNIT YAJC"/>
    <property type="match status" value="1"/>
</dbReference>
<reference evidence="15 16" key="1">
    <citation type="submission" date="2017-12" db="EMBL/GenBank/DDBJ databases">
        <authorList>
            <person name="Hurst M.R.H."/>
        </authorList>
    </citation>
    <scope>NUCLEOTIDE SEQUENCE [LARGE SCALE GENOMIC DNA]</scope>
    <source>
        <strain evidence="15 16">SY-3-19</strain>
    </source>
</reference>
<proteinExistence type="inferred from homology"/>
<keyword evidence="6" id="KW-0813">Transport</keyword>
<name>A0A2S7K4A5_9PROT</name>
<gene>
    <name evidence="15" type="primary">yajC</name>
    <name evidence="15" type="ORF">CW354_12855</name>
</gene>
<evidence type="ECO:0000256" key="8">
    <source>
        <dbReference type="ARBA" id="ARBA00022692"/>
    </source>
</evidence>
<evidence type="ECO:0000256" key="5">
    <source>
        <dbReference type="ARBA" id="ARBA00014962"/>
    </source>
</evidence>
<keyword evidence="12 14" id="KW-0472">Membrane</keyword>
<feature type="transmembrane region" description="Helical" evidence="14">
    <location>
        <begin position="20"/>
        <end position="39"/>
    </location>
</feature>
<dbReference type="RefSeq" id="WP_104830503.1">
    <property type="nucleotide sequence ID" value="NZ_PJCH01000009.1"/>
</dbReference>
<evidence type="ECO:0000256" key="6">
    <source>
        <dbReference type="ARBA" id="ARBA00022448"/>
    </source>
</evidence>
<evidence type="ECO:0000256" key="4">
    <source>
        <dbReference type="ARBA" id="ARBA00011718"/>
    </source>
</evidence>
<comment type="similarity">
    <text evidence="3">Belongs to the YajC family.</text>
</comment>
<comment type="caution">
    <text evidence="15">The sequence shown here is derived from an EMBL/GenBank/DDBJ whole genome shotgun (WGS) entry which is preliminary data.</text>
</comment>
<keyword evidence="16" id="KW-1185">Reference proteome</keyword>
<dbReference type="Pfam" id="PF02699">
    <property type="entry name" value="YajC"/>
    <property type="match status" value="1"/>
</dbReference>
<dbReference type="SMART" id="SM01323">
    <property type="entry name" value="YajC"/>
    <property type="match status" value="1"/>
</dbReference>
<evidence type="ECO:0000256" key="2">
    <source>
        <dbReference type="ARBA" id="ARBA00004162"/>
    </source>
</evidence>
<dbReference type="AlphaFoldDB" id="A0A2S7K4A5"/>
<protein>
    <recommendedName>
        <fullName evidence="5">Sec translocon accessory complex subunit YajC</fullName>
    </recommendedName>
</protein>
<dbReference type="PRINTS" id="PR01853">
    <property type="entry name" value="YAJCTRNLCASE"/>
</dbReference>
<evidence type="ECO:0000256" key="7">
    <source>
        <dbReference type="ARBA" id="ARBA00022475"/>
    </source>
</evidence>
<organism evidence="15 16">
    <name type="scientific">Hyphococcus luteus</name>
    <dbReference type="NCBI Taxonomy" id="2058213"/>
    <lineage>
        <taxon>Bacteria</taxon>
        <taxon>Pseudomonadati</taxon>
        <taxon>Pseudomonadota</taxon>
        <taxon>Alphaproteobacteria</taxon>
        <taxon>Parvularculales</taxon>
        <taxon>Parvularculaceae</taxon>
        <taxon>Hyphococcus</taxon>
    </lineage>
</organism>
<dbReference type="EMBL" id="PJCH01000009">
    <property type="protein sequence ID" value="PQA87316.1"/>
    <property type="molecule type" value="Genomic_DNA"/>
</dbReference>
<keyword evidence="10 14" id="KW-1133">Transmembrane helix</keyword>
<keyword evidence="7" id="KW-1003">Cell membrane</keyword>
<evidence type="ECO:0000256" key="11">
    <source>
        <dbReference type="ARBA" id="ARBA00023010"/>
    </source>
</evidence>
<evidence type="ECO:0000256" key="9">
    <source>
        <dbReference type="ARBA" id="ARBA00022927"/>
    </source>
</evidence>
<sequence>MFISPAYAQAAETAGGPQSIFTSLFPIVAMFLIFYFLLIRPQMNARKKHQEMVSNVRRGDVVVTAGGIVGKVTKVLEGEEVMVELADNVTVKVVKSTLTDVRTKPQPPANDEDKKDKK</sequence>
<dbReference type="OrthoDB" id="9811406at2"/>
<evidence type="ECO:0000313" key="16">
    <source>
        <dbReference type="Proteomes" id="UP000239504"/>
    </source>
</evidence>
<comment type="function">
    <text evidence="1">The SecYEG-SecDF-YajC-YidC holo-translocon (HTL) protein secretase/insertase is a supercomplex required for protein secretion, insertion of proteins into membranes, and assembly of membrane protein complexes. While the SecYEG complex is essential for assembly of a number of proteins and complexes, the SecDF-YajC-YidC subcomplex facilitates these functions.</text>
</comment>
<evidence type="ECO:0000256" key="13">
    <source>
        <dbReference type="SAM" id="MobiDB-lite"/>
    </source>
</evidence>
<dbReference type="GO" id="GO:0005886">
    <property type="term" value="C:plasma membrane"/>
    <property type="evidence" value="ECO:0007669"/>
    <property type="project" value="UniProtKB-SubCell"/>
</dbReference>
<comment type="subunit">
    <text evidence="4">Part of the SecDF-YidC-YajC translocase complex. The SecDF-YidC-YajC translocase forms a supercomplex with SecYEG, called the holo-translocon (HTL).</text>
</comment>
<comment type="subcellular location">
    <subcellularLocation>
        <location evidence="2">Cell membrane</location>
        <topology evidence="2">Single-pass membrane protein</topology>
    </subcellularLocation>
</comment>
<evidence type="ECO:0000256" key="14">
    <source>
        <dbReference type="SAM" id="Phobius"/>
    </source>
</evidence>
<dbReference type="InterPro" id="IPR003849">
    <property type="entry name" value="Preprotein_translocase_YajC"/>
</dbReference>
<dbReference type="Proteomes" id="UP000239504">
    <property type="component" value="Unassembled WGS sequence"/>
</dbReference>
<accession>A0A2S7K4A5</accession>
<evidence type="ECO:0000256" key="1">
    <source>
        <dbReference type="ARBA" id="ARBA00002061"/>
    </source>
</evidence>
<dbReference type="GO" id="GO:0015031">
    <property type="term" value="P:protein transport"/>
    <property type="evidence" value="ECO:0007669"/>
    <property type="project" value="UniProtKB-KW"/>
</dbReference>
<evidence type="ECO:0000256" key="12">
    <source>
        <dbReference type="ARBA" id="ARBA00023136"/>
    </source>
</evidence>
<feature type="region of interest" description="Disordered" evidence="13">
    <location>
        <begin position="97"/>
        <end position="118"/>
    </location>
</feature>
<evidence type="ECO:0000256" key="10">
    <source>
        <dbReference type="ARBA" id="ARBA00022989"/>
    </source>
</evidence>